<dbReference type="Proteomes" id="UP000319801">
    <property type="component" value="Unassembled WGS sequence"/>
</dbReference>
<dbReference type="OrthoDB" id="156886at2759"/>
<comment type="caution">
    <text evidence="3">The sequence shown here is derived from an EMBL/GenBank/DDBJ whole genome shotgun (WGS) entry which is preliminary data.</text>
</comment>
<dbReference type="PANTHER" id="PTHR13281">
    <property type="entry name" value="TRANSMEMBRANE PROTEIN 70, MITOCHONDRIAL"/>
    <property type="match status" value="1"/>
</dbReference>
<dbReference type="PANTHER" id="PTHR13281:SF0">
    <property type="entry name" value="TRANSMEMBRANE PROTEIN 70, MITOCHONDRIAL"/>
    <property type="match status" value="1"/>
</dbReference>
<organism evidence="3 4">
    <name type="scientific">Bagarius yarrelli</name>
    <name type="common">Goonch</name>
    <name type="synonym">Bagrus yarrelli</name>
    <dbReference type="NCBI Taxonomy" id="175774"/>
    <lineage>
        <taxon>Eukaryota</taxon>
        <taxon>Metazoa</taxon>
        <taxon>Chordata</taxon>
        <taxon>Craniata</taxon>
        <taxon>Vertebrata</taxon>
        <taxon>Euteleostomi</taxon>
        <taxon>Actinopterygii</taxon>
        <taxon>Neopterygii</taxon>
        <taxon>Teleostei</taxon>
        <taxon>Ostariophysi</taxon>
        <taxon>Siluriformes</taxon>
        <taxon>Sisoridae</taxon>
        <taxon>Sisorinae</taxon>
        <taxon>Bagarius</taxon>
    </lineage>
</organism>
<dbReference type="GO" id="GO:0031966">
    <property type="term" value="C:mitochondrial membrane"/>
    <property type="evidence" value="ECO:0007669"/>
    <property type="project" value="TreeGrafter"/>
</dbReference>
<keyword evidence="2" id="KW-0472">Membrane</keyword>
<sequence length="130" mass="14926">MPLILTRTGLGVNSLVMKVAFCGIIGFFTFMTPVLLHLVAKGYVVRLYHNRETDVYTAVTYNALLVEKKTVFHQSDVKVPDVSRMFTSFYANKKSLLINPMLFDLPHDYNHLMGYDQPFTFDPEDMNKPD</sequence>
<name>A0A556U6H9_BAGYA</name>
<dbReference type="Pfam" id="PF06979">
    <property type="entry name" value="TMEM70"/>
    <property type="match status" value="1"/>
</dbReference>
<evidence type="ECO:0000313" key="4">
    <source>
        <dbReference type="Proteomes" id="UP000319801"/>
    </source>
</evidence>
<comment type="similarity">
    <text evidence="1">Belongs to the TMEM70 family.</text>
</comment>
<proteinExistence type="inferred from homology"/>
<dbReference type="InterPro" id="IPR009724">
    <property type="entry name" value="TMEM70"/>
</dbReference>
<dbReference type="AlphaFoldDB" id="A0A556U6H9"/>
<keyword evidence="2 3" id="KW-0812">Transmembrane</keyword>
<feature type="transmembrane region" description="Helical" evidence="2">
    <location>
        <begin position="15"/>
        <end position="39"/>
    </location>
</feature>
<protein>
    <submittedName>
        <fullName evidence="3">Transmembrane protein 70, mitochondrial</fullName>
    </submittedName>
</protein>
<keyword evidence="4" id="KW-1185">Reference proteome</keyword>
<evidence type="ECO:0000256" key="2">
    <source>
        <dbReference type="SAM" id="Phobius"/>
    </source>
</evidence>
<dbReference type="EMBL" id="VCAZ01000054">
    <property type="protein sequence ID" value="TSN21211.1"/>
    <property type="molecule type" value="Genomic_DNA"/>
</dbReference>
<keyword evidence="2" id="KW-1133">Transmembrane helix</keyword>
<dbReference type="InterPro" id="IPR045325">
    <property type="entry name" value="TMEM70/TMEM186/TMEM223"/>
</dbReference>
<dbReference type="GO" id="GO:0033615">
    <property type="term" value="P:mitochondrial proton-transporting ATP synthase complex assembly"/>
    <property type="evidence" value="ECO:0007669"/>
    <property type="project" value="TreeGrafter"/>
</dbReference>
<evidence type="ECO:0000313" key="3">
    <source>
        <dbReference type="EMBL" id="TSN21211.1"/>
    </source>
</evidence>
<reference evidence="3 4" key="1">
    <citation type="journal article" date="2019" name="Genome Biol. Evol.">
        <title>Whole-Genome Sequencing of the Giant Devil Catfish, Bagarius yarrelli.</title>
        <authorList>
            <person name="Jiang W."/>
            <person name="Lv Y."/>
            <person name="Cheng L."/>
            <person name="Yang K."/>
            <person name="Chao B."/>
            <person name="Wang X."/>
            <person name="Li Y."/>
            <person name="Pan X."/>
            <person name="You X."/>
            <person name="Zhang Y."/>
            <person name="Yang J."/>
            <person name="Li J."/>
            <person name="Zhang X."/>
            <person name="Liu S."/>
            <person name="Sun C."/>
            <person name="Yang J."/>
            <person name="Shi Q."/>
        </authorList>
    </citation>
    <scope>NUCLEOTIDE SEQUENCE [LARGE SCALE GENOMIC DNA]</scope>
    <source>
        <strain evidence="3">JWS20170419001</strain>
        <tissue evidence="3">Muscle</tissue>
    </source>
</reference>
<gene>
    <name evidence="3" type="ORF">Baya_9286</name>
</gene>
<accession>A0A556U6H9</accession>
<evidence type="ECO:0000256" key="1">
    <source>
        <dbReference type="ARBA" id="ARBA00005280"/>
    </source>
</evidence>